<accession>A0A1H4G3M7</accession>
<proteinExistence type="predicted"/>
<organism evidence="2 3">
    <name type="scientific">Pedobacter hartonius</name>
    <dbReference type="NCBI Taxonomy" id="425514"/>
    <lineage>
        <taxon>Bacteria</taxon>
        <taxon>Pseudomonadati</taxon>
        <taxon>Bacteroidota</taxon>
        <taxon>Sphingobacteriia</taxon>
        <taxon>Sphingobacteriales</taxon>
        <taxon>Sphingobacteriaceae</taxon>
        <taxon>Pedobacter</taxon>
    </lineage>
</organism>
<keyword evidence="1" id="KW-1133">Transmembrane helix</keyword>
<dbReference type="STRING" id="425514.SAMN05443550_1095"/>
<keyword evidence="3" id="KW-1185">Reference proteome</keyword>
<keyword evidence="1" id="KW-0472">Membrane</keyword>
<dbReference type="EMBL" id="FNRA01000009">
    <property type="protein sequence ID" value="SEB04017.1"/>
    <property type="molecule type" value="Genomic_DNA"/>
</dbReference>
<evidence type="ECO:0000256" key="1">
    <source>
        <dbReference type="SAM" id="Phobius"/>
    </source>
</evidence>
<evidence type="ECO:0000313" key="3">
    <source>
        <dbReference type="Proteomes" id="UP000198850"/>
    </source>
</evidence>
<evidence type="ECO:0000313" key="2">
    <source>
        <dbReference type="EMBL" id="SEB04017.1"/>
    </source>
</evidence>
<keyword evidence="1" id="KW-0812">Transmembrane</keyword>
<feature type="transmembrane region" description="Helical" evidence="1">
    <location>
        <begin position="28"/>
        <end position="49"/>
    </location>
</feature>
<protein>
    <submittedName>
        <fullName evidence="2">Uncharacterized protein</fullName>
    </submittedName>
</protein>
<dbReference type="Proteomes" id="UP000198850">
    <property type="component" value="Unassembled WGS sequence"/>
</dbReference>
<dbReference type="RefSeq" id="WP_090558218.1">
    <property type="nucleotide sequence ID" value="NZ_FNRA01000009.1"/>
</dbReference>
<sequence length="76" mass="9057">MVEVLLFGIFFFPQTAAGLLAKSRGRNFWFWFFISFLIPIISLFVLLYLKDKDENTNSRYQLADHVRNRNEHSIDK</sequence>
<name>A0A1H4G3M7_9SPHI</name>
<reference evidence="2 3" key="1">
    <citation type="submission" date="2016-10" db="EMBL/GenBank/DDBJ databases">
        <authorList>
            <person name="de Groot N.N."/>
        </authorList>
    </citation>
    <scope>NUCLEOTIDE SEQUENCE [LARGE SCALE GENOMIC DNA]</scope>
    <source>
        <strain evidence="2 3">DSM 19033</strain>
    </source>
</reference>
<gene>
    <name evidence="2" type="ORF">SAMN05443550_1095</name>
</gene>
<dbReference type="AlphaFoldDB" id="A0A1H4G3M7"/>